<dbReference type="CDD" id="cd09274">
    <property type="entry name" value="RNase_HI_RT_Ty3"/>
    <property type="match status" value="1"/>
</dbReference>
<accession>A0A8X6KG05</accession>
<feature type="domain" description="Reverse transcriptase" evidence="7">
    <location>
        <begin position="1"/>
        <end position="67"/>
    </location>
</feature>
<dbReference type="InterPro" id="IPR043128">
    <property type="entry name" value="Rev_trsase/Diguanyl_cyclase"/>
</dbReference>
<keyword evidence="9" id="KW-1185">Reference proteome</keyword>
<dbReference type="InterPro" id="IPR043502">
    <property type="entry name" value="DNA/RNA_pol_sf"/>
</dbReference>
<dbReference type="EC" id="2.7.7.49" evidence="1"/>
<dbReference type="GO" id="GO:0004519">
    <property type="term" value="F:endonuclease activity"/>
    <property type="evidence" value="ECO:0007669"/>
    <property type="project" value="UniProtKB-KW"/>
</dbReference>
<dbReference type="InterPro" id="IPR041577">
    <property type="entry name" value="RT_RNaseH_2"/>
</dbReference>
<keyword evidence="2" id="KW-0548">Nucleotidyltransferase</keyword>
<dbReference type="GO" id="GO:0003964">
    <property type="term" value="F:RNA-directed DNA polymerase activity"/>
    <property type="evidence" value="ECO:0007669"/>
    <property type="project" value="UniProtKB-KW"/>
</dbReference>
<dbReference type="Pfam" id="PF00078">
    <property type="entry name" value="RVT_1"/>
    <property type="match status" value="1"/>
</dbReference>
<evidence type="ECO:0000256" key="5">
    <source>
        <dbReference type="ARBA" id="ARBA00022918"/>
    </source>
</evidence>
<dbReference type="PROSITE" id="PS50878">
    <property type="entry name" value="RT_POL"/>
    <property type="match status" value="1"/>
</dbReference>
<keyword evidence="2" id="KW-0808">Transferase</keyword>
<proteinExistence type="predicted"/>
<sequence length="236" mass="27409">METVIGGLSYEACLVYLDDIIIVGRSFEEHLNNIRRVLQKLKEANLELSPSKCHLFRREVTYLGQIISLEGVRTDPDKIWAVKNWKNPTDVHQLRNFLGLCTYYQKFVKDFSTIARSLHKLTEANQKFIWTDECNNAFNKLKDELTSAPILAYPETGKQFILDTDASHESIGAVLSQEMDGQECDIAYFSKYLFRPERNYCVVRKELLAIVKAVEHFLHYLYGRRILLRTDHASLE</sequence>
<evidence type="ECO:0000313" key="9">
    <source>
        <dbReference type="Proteomes" id="UP000887116"/>
    </source>
</evidence>
<dbReference type="OrthoDB" id="417598at2759"/>
<dbReference type="EMBL" id="BMAO01011207">
    <property type="protein sequence ID" value="GFQ71956.1"/>
    <property type="molecule type" value="Genomic_DNA"/>
</dbReference>
<dbReference type="PANTHER" id="PTHR37984:SF5">
    <property type="entry name" value="PROTEIN NYNRIN-LIKE"/>
    <property type="match status" value="1"/>
</dbReference>
<dbReference type="SUPFAM" id="SSF56672">
    <property type="entry name" value="DNA/RNA polymerases"/>
    <property type="match status" value="1"/>
</dbReference>
<dbReference type="FunFam" id="3.30.70.270:FF:000020">
    <property type="entry name" value="Transposon Tf2-6 polyprotein-like Protein"/>
    <property type="match status" value="1"/>
</dbReference>
<gene>
    <name evidence="8" type="primary">pol</name>
    <name evidence="8" type="ORF">TNCT_516741</name>
</gene>
<evidence type="ECO:0000256" key="4">
    <source>
        <dbReference type="ARBA" id="ARBA00022759"/>
    </source>
</evidence>
<keyword evidence="4" id="KW-0255">Endonuclease</keyword>
<reference evidence="8" key="1">
    <citation type="submission" date="2020-07" db="EMBL/GenBank/DDBJ databases">
        <title>Multicomponent nature underlies the extraordinary mechanical properties of spider dragline silk.</title>
        <authorList>
            <person name="Kono N."/>
            <person name="Nakamura H."/>
            <person name="Mori M."/>
            <person name="Yoshida Y."/>
            <person name="Ohtoshi R."/>
            <person name="Malay A.D."/>
            <person name="Moran D.A.P."/>
            <person name="Tomita M."/>
            <person name="Numata K."/>
            <person name="Arakawa K."/>
        </authorList>
    </citation>
    <scope>NUCLEOTIDE SEQUENCE</scope>
</reference>
<dbReference type="Gene3D" id="3.10.20.370">
    <property type="match status" value="1"/>
</dbReference>
<comment type="caution">
    <text evidence="8">The sequence shown here is derived from an EMBL/GenBank/DDBJ whole genome shotgun (WGS) entry which is preliminary data.</text>
</comment>
<protein>
    <recommendedName>
        <fullName evidence="1">RNA-directed DNA polymerase</fullName>
        <ecNumber evidence="1">2.7.7.49</ecNumber>
    </recommendedName>
</protein>
<keyword evidence="4" id="KW-0378">Hydrolase</keyword>
<evidence type="ECO:0000313" key="8">
    <source>
        <dbReference type="EMBL" id="GFQ71956.1"/>
    </source>
</evidence>
<keyword evidence="5" id="KW-0695">RNA-directed DNA polymerase</keyword>
<evidence type="ECO:0000256" key="6">
    <source>
        <dbReference type="ARBA" id="ARBA00023268"/>
    </source>
</evidence>
<dbReference type="PANTHER" id="PTHR37984">
    <property type="entry name" value="PROTEIN CBG26694"/>
    <property type="match status" value="1"/>
</dbReference>
<dbReference type="InterPro" id="IPR000477">
    <property type="entry name" value="RT_dom"/>
</dbReference>
<dbReference type="InterPro" id="IPR050951">
    <property type="entry name" value="Retrovirus_Pol_polyprotein"/>
</dbReference>
<evidence type="ECO:0000259" key="7">
    <source>
        <dbReference type="PROSITE" id="PS50878"/>
    </source>
</evidence>
<dbReference type="Gene3D" id="3.30.70.270">
    <property type="match status" value="2"/>
</dbReference>
<organism evidence="8 9">
    <name type="scientific">Trichonephila clavata</name>
    <name type="common">Joro spider</name>
    <name type="synonym">Nephila clavata</name>
    <dbReference type="NCBI Taxonomy" id="2740835"/>
    <lineage>
        <taxon>Eukaryota</taxon>
        <taxon>Metazoa</taxon>
        <taxon>Ecdysozoa</taxon>
        <taxon>Arthropoda</taxon>
        <taxon>Chelicerata</taxon>
        <taxon>Arachnida</taxon>
        <taxon>Araneae</taxon>
        <taxon>Araneomorphae</taxon>
        <taxon>Entelegynae</taxon>
        <taxon>Araneoidea</taxon>
        <taxon>Nephilidae</taxon>
        <taxon>Trichonephila</taxon>
    </lineage>
</organism>
<dbReference type="AlphaFoldDB" id="A0A8X6KG05"/>
<name>A0A8X6KG05_TRICU</name>
<keyword evidence="3" id="KW-0540">Nuclease</keyword>
<dbReference type="Pfam" id="PF17919">
    <property type="entry name" value="RT_RNaseH_2"/>
    <property type="match status" value="1"/>
</dbReference>
<dbReference type="FunFam" id="3.10.20.370:FF:000001">
    <property type="entry name" value="Retrovirus-related Pol polyprotein from transposon 17.6-like protein"/>
    <property type="match status" value="1"/>
</dbReference>
<evidence type="ECO:0000256" key="1">
    <source>
        <dbReference type="ARBA" id="ARBA00012493"/>
    </source>
</evidence>
<keyword evidence="6" id="KW-0511">Multifunctional enzyme</keyword>
<dbReference type="FunFam" id="3.30.70.270:FF:000003">
    <property type="entry name" value="Transposon Ty3-G Gag-Pol polyprotein"/>
    <property type="match status" value="1"/>
</dbReference>
<evidence type="ECO:0000256" key="2">
    <source>
        <dbReference type="ARBA" id="ARBA00022695"/>
    </source>
</evidence>
<evidence type="ECO:0000256" key="3">
    <source>
        <dbReference type="ARBA" id="ARBA00022722"/>
    </source>
</evidence>
<dbReference type="Proteomes" id="UP000887116">
    <property type="component" value="Unassembled WGS sequence"/>
</dbReference>